<evidence type="ECO:0000313" key="7">
    <source>
        <dbReference type="Proteomes" id="UP000256970"/>
    </source>
</evidence>
<dbReference type="InterPro" id="IPR012340">
    <property type="entry name" value="NA-bd_OB-fold"/>
</dbReference>
<feature type="compositionally biased region" description="Low complexity" evidence="3">
    <location>
        <begin position="74"/>
        <end position="89"/>
    </location>
</feature>
<feature type="region of interest" description="Disordered" evidence="3">
    <location>
        <begin position="459"/>
        <end position="481"/>
    </location>
</feature>
<dbReference type="PROSITE" id="PS51721">
    <property type="entry name" value="G_CP"/>
    <property type="match status" value="1"/>
</dbReference>
<name>A0A383WD87_TETOB</name>
<dbReference type="InterPro" id="IPR030378">
    <property type="entry name" value="G_CP_dom"/>
</dbReference>
<feature type="domain" description="EngC GTPase" evidence="4">
    <location>
        <begin position="148"/>
        <end position="355"/>
    </location>
</feature>
<feature type="compositionally biased region" description="Low complexity" evidence="3">
    <location>
        <begin position="295"/>
        <end position="314"/>
    </location>
</feature>
<dbReference type="EMBL" id="FNXT01001226">
    <property type="protein sequence ID" value="SZX75193.1"/>
    <property type="molecule type" value="Genomic_DNA"/>
</dbReference>
<organism evidence="6 7">
    <name type="scientific">Tetradesmus obliquus</name>
    <name type="common">Green alga</name>
    <name type="synonym">Acutodesmus obliquus</name>
    <dbReference type="NCBI Taxonomy" id="3088"/>
    <lineage>
        <taxon>Eukaryota</taxon>
        <taxon>Viridiplantae</taxon>
        <taxon>Chlorophyta</taxon>
        <taxon>core chlorophytes</taxon>
        <taxon>Chlorophyceae</taxon>
        <taxon>CS clade</taxon>
        <taxon>Sphaeropleales</taxon>
        <taxon>Scenedesmaceae</taxon>
        <taxon>Tetradesmus</taxon>
    </lineage>
</organism>
<feature type="region of interest" description="Disordered" evidence="3">
    <location>
        <begin position="276"/>
        <end position="314"/>
    </location>
</feature>
<dbReference type="InterPro" id="IPR010914">
    <property type="entry name" value="RsgA_GTPase_dom"/>
</dbReference>
<evidence type="ECO:0000259" key="4">
    <source>
        <dbReference type="PROSITE" id="PS50936"/>
    </source>
</evidence>
<gene>
    <name evidence="6" type="ORF">BQ4739_LOCUS15491</name>
</gene>
<dbReference type="GO" id="GO:0003924">
    <property type="term" value="F:GTPase activity"/>
    <property type="evidence" value="ECO:0007669"/>
    <property type="project" value="InterPro"/>
</dbReference>
<dbReference type="Gene3D" id="3.40.50.300">
    <property type="entry name" value="P-loop containing nucleotide triphosphate hydrolases"/>
    <property type="match status" value="1"/>
</dbReference>
<keyword evidence="7" id="KW-1185">Reference proteome</keyword>
<dbReference type="PANTHER" id="PTHR32120:SF11">
    <property type="entry name" value="SMALL RIBOSOMAL SUBUNIT BIOGENESIS GTPASE RSGA 1, MITOCHONDRIAL-RELATED"/>
    <property type="match status" value="1"/>
</dbReference>
<evidence type="ECO:0008006" key="8">
    <source>
        <dbReference type="Google" id="ProtNLM"/>
    </source>
</evidence>
<keyword evidence="1" id="KW-0547">Nucleotide-binding</keyword>
<dbReference type="PANTHER" id="PTHR32120">
    <property type="entry name" value="SMALL RIBOSOMAL SUBUNIT BIOGENESIS GTPASE RSGA"/>
    <property type="match status" value="1"/>
</dbReference>
<accession>A0A383WD87</accession>
<feature type="domain" description="CP-type G" evidence="5">
    <location>
        <begin position="139"/>
        <end position="357"/>
    </location>
</feature>
<dbReference type="CDD" id="cd01854">
    <property type="entry name" value="YjeQ_EngC"/>
    <property type="match status" value="1"/>
</dbReference>
<dbReference type="SUPFAM" id="SSF50249">
    <property type="entry name" value="Nucleic acid-binding proteins"/>
    <property type="match status" value="1"/>
</dbReference>
<dbReference type="Gene3D" id="1.10.40.50">
    <property type="entry name" value="Probable gtpase engc, domain 3"/>
    <property type="match status" value="1"/>
</dbReference>
<sequence>MSERQALQQLPKAAFGQVISAEANYVRVNISHLDASAAADSSPEATSSSGSSSSSSPSSSQDEDAEQLLHSRHASNSQASSSSSSSSSHVPPPRTQLLCTVRALLKKINQRVLVGDRVRVHGIDWLEGRGVVESVQPRSSELADPAIANVGHVLLLFGLTQPPFEPQQVSRFLVSLGASGLPVTLALNKCDLLPESEVTLRLQQVASWGYHAVAVSCETGQGLNEVAQALQGAVSVVAGPSGAGKSSLINALRMGRHKPEAAGLVGAAVAAAEAAGADEQDCEESDQAADGYTGSSSIEQQQQQHASPSAAADPARSFLAVGDVSKIGRGRHTTRTVTLIELPFGGLMADTPGFNQPTLDRVASADLARLFPEFNAAVEAQGGCRFADCMHLAEPGCAVTAAELERHEHYVKFLAEIKAREEYDVRVMQLAKQRREGALKVVSGRGGVARYEARLDQKHRITSRRRQKQQLWDDSTEEQQE</sequence>
<dbReference type="NCBIfam" id="TIGR00157">
    <property type="entry name" value="ribosome small subunit-dependent GTPase A"/>
    <property type="match status" value="1"/>
</dbReference>
<dbReference type="Pfam" id="PF03193">
    <property type="entry name" value="RsgA_GTPase"/>
    <property type="match status" value="2"/>
</dbReference>
<keyword evidence="2" id="KW-0342">GTP-binding</keyword>
<feature type="compositionally biased region" description="Acidic residues" evidence="3">
    <location>
        <begin position="276"/>
        <end position="287"/>
    </location>
</feature>
<evidence type="ECO:0000256" key="2">
    <source>
        <dbReference type="ARBA" id="ARBA00023134"/>
    </source>
</evidence>
<feature type="region of interest" description="Disordered" evidence="3">
    <location>
        <begin position="36"/>
        <end position="93"/>
    </location>
</feature>
<proteinExistence type="inferred from homology"/>
<dbReference type="SUPFAM" id="SSF52540">
    <property type="entry name" value="P-loop containing nucleoside triphosphate hydrolases"/>
    <property type="match status" value="1"/>
</dbReference>
<dbReference type="Proteomes" id="UP000256970">
    <property type="component" value="Unassembled WGS sequence"/>
</dbReference>
<feature type="compositionally biased region" description="Low complexity" evidence="3">
    <location>
        <begin position="36"/>
        <end position="60"/>
    </location>
</feature>
<evidence type="ECO:0000259" key="5">
    <source>
        <dbReference type="PROSITE" id="PS51721"/>
    </source>
</evidence>
<protein>
    <recommendedName>
        <fullName evidence="8">EngC GTPase domain-containing protein</fullName>
    </recommendedName>
</protein>
<dbReference type="AlphaFoldDB" id="A0A383WD87"/>
<dbReference type="InterPro" id="IPR027417">
    <property type="entry name" value="P-loop_NTPase"/>
</dbReference>
<evidence type="ECO:0000256" key="1">
    <source>
        <dbReference type="ARBA" id="ARBA00022741"/>
    </source>
</evidence>
<reference evidence="6 7" key="1">
    <citation type="submission" date="2016-10" db="EMBL/GenBank/DDBJ databases">
        <authorList>
            <person name="Cai Z."/>
        </authorList>
    </citation>
    <scope>NUCLEOTIDE SEQUENCE [LARGE SCALE GENOMIC DNA]</scope>
</reference>
<dbReference type="STRING" id="3088.A0A383WD87"/>
<dbReference type="PROSITE" id="PS50936">
    <property type="entry name" value="ENGC_GTPASE"/>
    <property type="match status" value="1"/>
</dbReference>
<dbReference type="Gene3D" id="2.40.50.140">
    <property type="entry name" value="Nucleic acid-binding proteins"/>
    <property type="match status" value="1"/>
</dbReference>
<dbReference type="HAMAP" id="MF_01820">
    <property type="entry name" value="GTPase_RsgA"/>
    <property type="match status" value="1"/>
</dbReference>
<dbReference type="GO" id="GO:0005525">
    <property type="term" value="F:GTP binding"/>
    <property type="evidence" value="ECO:0007669"/>
    <property type="project" value="UniProtKB-KW"/>
</dbReference>
<dbReference type="InterPro" id="IPR004881">
    <property type="entry name" value="Ribosome_biogen_GTPase_RsgA"/>
</dbReference>
<evidence type="ECO:0000313" key="6">
    <source>
        <dbReference type="EMBL" id="SZX75193.1"/>
    </source>
</evidence>
<evidence type="ECO:0000256" key="3">
    <source>
        <dbReference type="SAM" id="MobiDB-lite"/>
    </source>
</evidence>